<dbReference type="PANTHER" id="PTHR38121:SF4">
    <property type="entry name" value="GH16 DOMAIN-CONTAINING PROTEIN-RELATED"/>
    <property type="match status" value="1"/>
</dbReference>
<proteinExistence type="predicted"/>
<keyword evidence="2" id="KW-0472">Membrane</keyword>
<keyword evidence="2" id="KW-0812">Transmembrane</keyword>
<dbReference type="PROSITE" id="PS51762">
    <property type="entry name" value="GH16_2"/>
    <property type="match status" value="1"/>
</dbReference>
<dbReference type="Pfam" id="PF00722">
    <property type="entry name" value="Glyco_hydro_16"/>
    <property type="match status" value="1"/>
</dbReference>
<dbReference type="GO" id="GO:0005975">
    <property type="term" value="P:carbohydrate metabolic process"/>
    <property type="evidence" value="ECO:0007669"/>
    <property type="project" value="InterPro"/>
</dbReference>
<evidence type="ECO:0000313" key="5">
    <source>
        <dbReference type="EMBL" id="KAF2430512.1"/>
    </source>
</evidence>
<feature type="transmembrane region" description="Helical" evidence="2">
    <location>
        <begin position="355"/>
        <end position="374"/>
    </location>
</feature>
<dbReference type="PANTHER" id="PTHR38121">
    <property type="entry name" value="GH16 DOMAIN-CONTAINING PROTEIN"/>
    <property type="match status" value="1"/>
</dbReference>
<dbReference type="EMBL" id="MU007038">
    <property type="protein sequence ID" value="KAF2430512.1"/>
    <property type="molecule type" value="Genomic_DNA"/>
</dbReference>
<dbReference type="CDD" id="cd00413">
    <property type="entry name" value="Glyco_hydrolase_16"/>
    <property type="match status" value="1"/>
</dbReference>
<comment type="caution">
    <text evidence="5">The sequence shown here is derived from an EMBL/GenBank/DDBJ whole genome shotgun (WGS) entry which is preliminary data.</text>
</comment>
<dbReference type="GO" id="GO:0004553">
    <property type="term" value="F:hydrolase activity, hydrolyzing O-glycosyl compounds"/>
    <property type="evidence" value="ECO:0007669"/>
    <property type="project" value="InterPro"/>
</dbReference>
<dbReference type="Proteomes" id="UP000800235">
    <property type="component" value="Unassembled WGS sequence"/>
</dbReference>
<dbReference type="OrthoDB" id="4388755at2759"/>
<dbReference type="Gene3D" id="2.60.120.200">
    <property type="match status" value="1"/>
</dbReference>
<dbReference type="InterPro" id="IPR000757">
    <property type="entry name" value="Beta-glucanase-like"/>
</dbReference>
<name>A0A9P4NRU3_9PEZI</name>
<sequence length="375" mass="41809">MCYFLLLLLAAQTLLTTVRCDSSSALRDNSPECICYTVDSEADKSYFSYHRFYDFRKYAKSSNENTTAPPLVDANQRFGQERISDQAVLNSSNWNNDWGVQDWGKKSSADAPVAMQNSPQNVYIGQDNTTNLTHLTLRTTRLPTFQSTSELENQQKNLLHATLRFRARVRGASGAVAGLFTFYDDNNESDIEILTRDPPTTYRYTNQPATKKGDDVPSASKSPENLPAWDEWHTHRIDWLPRMSRWYIDDKFIVQNSYGVPRKPSGLILNMWSDGGVWSGDMKVGESAEMQIQWVQVVFNTSGKRDGPGGKKGGKTKRSLQEKGCSTVCRVDGVEKEGFPEVAYVAPNSSGAVNAAMGLWAVILVVGIVSMVVAL</sequence>
<feature type="domain" description="GH16" evidence="4">
    <location>
        <begin position="61"/>
        <end position="303"/>
    </location>
</feature>
<evidence type="ECO:0000256" key="1">
    <source>
        <dbReference type="SAM" id="MobiDB-lite"/>
    </source>
</evidence>
<organism evidence="5 6">
    <name type="scientific">Tothia fuscella</name>
    <dbReference type="NCBI Taxonomy" id="1048955"/>
    <lineage>
        <taxon>Eukaryota</taxon>
        <taxon>Fungi</taxon>
        <taxon>Dikarya</taxon>
        <taxon>Ascomycota</taxon>
        <taxon>Pezizomycotina</taxon>
        <taxon>Dothideomycetes</taxon>
        <taxon>Pleosporomycetidae</taxon>
        <taxon>Venturiales</taxon>
        <taxon>Cylindrosympodiaceae</taxon>
        <taxon>Tothia</taxon>
    </lineage>
</organism>
<feature type="signal peptide" evidence="3">
    <location>
        <begin position="1"/>
        <end position="20"/>
    </location>
</feature>
<keyword evidence="3" id="KW-0732">Signal</keyword>
<dbReference type="SUPFAM" id="SSF49899">
    <property type="entry name" value="Concanavalin A-like lectins/glucanases"/>
    <property type="match status" value="1"/>
</dbReference>
<accession>A0A9P4NRU3</accession>
<gene>
    <name evidence="5" type="ORF">EJ08DRAFT_633583</name>
</gene>
<evidence type="ECO:0000256" key="2">
    <source>
        <dbReference type="SAM" id="Phobius"/>
    </source>
</evidence>
<dbReference type="InterPro" id="IPR013320">
    <property type="entry name" value="ConA-like_dom_sf"/>
</dbReference>
<protein>
    <submittedName>
        <fullName evidence="5">Concanavalin A-like lectin/glucanase</fullName>
    </submittedName>
</protein>
<feature type="chain" id="PRO_5040462572" evidence="3">
    <location>
        <begin position="21"/>
        <end position="375"/>
    </location>
</feature>
<evidence type="ECO:0000256" key="3">
    <source>
        <dbReference type="SAM" id="SignalP"/>
    </source>
</evidence>
<reference evidence="5" key="1">
    <citation type="journal article" date="2020" name="Stud. Mycol.">
        <title>101 Dothideomycetes genomes: a test case for predicting lifestyles and emergence of pathogens.</title>
        <authorList>
            <person name="Haridas S."/>
            <person name="Albert R."/>
            <person name="Binder M."/>
            <person name="Bloem J."/>
            <person name="Labutti K."/>
            <person name="Salamov A."/>
            <person name="Andreopoulos B."/>
            <person name="Baker S."/>
            <person name="Barry K."/>
            <person name="Bills G."/>
            <person name="Bluhm B."/>
            <person name="Cannon C."/>
            <person name="Castanera R."/>
            <person name="Culley D."/>
            <person name="Daum C."/>
            <person name="Ezra D."/>
            <person name="Gonzalez J."/>
            <person name="Henrissat B."/>
            <person name="Kuo A."/>
            <person name="Liang C."/>
            <person name="Lipzen A."/>
            <person name="Lutzoni F."/>
            <person name="Magnuson J."/>
            <person name="Mondo S."/>
            <person name="Nolan M."/>
            <person name="Ohm R."/>
            <person name="Pangilinan J."/>
            <person name="Park H.-J."/>
            <person name="Ramirez L."/>
            <person name="Alfaro M."/>
            <person name="Sun H."/>
            <person name="Tritt A."/>
            <person name="Yoshinaga Y."/>
            <person name="Zwiers L.-H."/>
            <person name="Turgeon B."/>
            <person name="Goodwin S."/>
            <person name="Spatafora J."/>
            <person name="Crous P."/>
            <person name="Grigoriev I."/>
        </authorList>
    </citation>
    <scope>NUCLEOTIDE SEQUENCE</scope>
    <source>
        <strain evidence="5">CBS 130266</strain>
    </source>
</reference>
<evidence type="ECO:0000259" key="4">
    <source>
        <dbReference type="PROSITE" id="PS51762"/>
    </source>
</evidence>
<keyword evidence="2" id="KW-1133">Transmembrane helix</keyword>
<keyword evidence="6" id="KW-1185">Reference proteome</keyword>
<feature type="region of interest" description="Disordered" evidence="1">
    <location>
        <begin position="198"/>
        <end position="224"/>
    </location>
</feature>
<evidence type="ECO:0000313" key="6">
    <source>
        <dbReference type="Proteomes" id="UP000800235"/>
    </source>
</evidence>
<dbReference type="AlphaFoldDB" id="A0A9P4NRU3"/>